<keyword evidence="2" id="KW-1185">Reference proteome</keyword>
<dbReference type="AlphaFoldDB" id="A0A1G9C7I3"/>
<organism evidence="1 2">
    <name type="scientific">Sediminibacillus albus</name>
    <dbReference type="NCBI Taxonomy" id="407036"/>
    <lineage>
        <taxon>Bacteria</taxon>
        <taxon>Bacillati</taxon>
        <taxon>Bacillota</taxon>
        <taxon>Bacilli</taxon>
        <taxon>Bacillales</taxon>
        <taxon>Bacillaceae</taxon>
        <taxon>Sediminibacillus</taxon>
    </lineage>
</organism>
<protein>
    <submittedName>
        <fullName evidence="1">Uncharacterized protein</fullName>
    </submittedName>
</protein>
<dbReference type="Proteomes" id="UP000198694">
    <property type="component" value="Unassembled WGS sequence"/>
</dbReference>
<dbReference type="RefSeq" id="WP_093216492.1">
    <property type="nucleotide sequence ID" value="NZ_FNFL01000007.1"/>
</dbReference>
<dbReference type="InterPro" id="IPR058600">
    <property type="entry name" value="YhjD-like"/>
</dbReference>
<name>A0A1G9C7I3_9BACI</name>
<dbReference type="EMBL" id="FNFL01000007">
    <property type="protein sequence ID" value="SDK47622.1"/>
    <property type="molecule type" value="Genomic_DNA"/>
</dbReference>
<dbReference type="OrthoDB" id="2968206at2"/>
<accession>A0A1G9C7I3</accession>
<sequence>MSPEIERVIYSYILLPYVLKVFKIDRLNFEELSSPSKFVYLEKLDTVINSVQQDYNAIRKKVFSGYHVNVKYVGKENDMVQYKWYTKNDSGVIWIAVADLRDMTKELMNDYLYGPLAVEVTPSNKPWC</sequence>
<reference evidence="1 2" key="1">
    <citation type="submission" date="2016-10" db="EMBL/GenBank/DDBJ databases">
        <authorList>
            <person name="de Groot N.N."/>
        </authorList>
    </citation>
    <scope>NUCLEOTIDE SEQUENCE [LARGE SCALE GENOMIC DNA]</scope>
    <source>
        <strain evidence="1 2">CGMCC 1.6502</strain>
    </source>
</reference>
<dbReference type="Pfam" id="PF26325">
    <property type="entry name" value="YhjD"/>
    <property type="match status" value="1"/>
</dbReference>
<evidence type="ECO:0000313" key="2">
    <source>
        <dbReference type="Proteomes" id="UP000198694"/>
    </source>
</evidence>
<evidence type="ECO:0000313" key="1">
    <source>
        <dbReference type="EMBL" id="SDK47622.1"/>
    </source>
</evidence>
<dbReference type="STRING" id="407036.SAMN05216243_3294"/>
<gene>
    <name evidence="1" type="ORF">SAMN05216243_3294</name>
</gene>
<proteinExistence type="predicted"/>